<dbReference type="InterPro" id="IPR005158">
    <property type="entry name" value="BTAD"/>
</dbReference>
<organism evidence="2 3">
    <name type="scientific">Ktedonosporobacter rubrisoli</name>
    <dbReference type="NCBI Taxonomy" id="2509675"/>
    <lineage>
        <taxon>Bacteria</taxon>
        <taxon>Bacillati</taxon>
        <taxon>Chloroflexota</taxon>
        <taxon>Ktedonobacteria</taxon>
        <taxon>Ktedonobacterales</taxon>
        <taxon>Ktedonosporobacteraceae</taxon>
        <taxon>Ktedonosporobacter</taxon>
    </lineage>
</organism>
<dbReference type="InterPro" id="IPR051677">
    <property type="entry name" value="AfsR-DnrI-RedD_regulator"/>
</dbReference>
<dbReference type="EMBL" id="CP035758">
    <property type="protein sequence ID" value="QBD75917.1"/>
    <property type="molecule type" value="Genomic_DNA"/>
</dbReference>
<dbReference type="Pfam" id="PF03704">
    <property type="entry name" value="BTAD"/>
    <property type="match status" value="1"/>
</dbReference>
<dbReference type="KEGG" id="kbs:EPA93_07795"/>
<dbReference type="Gene3D" id="1.25.40.10">
    <property type="entry name" value="Tetratricopeptide repeat domain"/>
    <property type="match status" value="2"/>
</dbReference>
<sequence length="642" mass="72283">MVGKEDPLVHVSVRLLGIFQVERKNEQDVWEPIDAPAWGSTYARPLFRRLLCTPGRCLSREQLIRDVLPAGRDDVTTDHYLHKCAYKIRQLFGKEAITTSSVSYRLADQTYIWSDLEAAETLMQKAERLERKQALPLLEEACKLFGRGEALEGETGQWHHAICAAVEREKKSCYLALGHIYEQQGMLWSAEKIYRDLAALYPLDEAALCAQLAFLQRAGMRTEAIAYYEQARAYFVEEGLELSAETQRLLKEISHSLPVQEIFAPQAASIPKNEVVLSWMLAQSPGILEEKASIKPEQKGQNMDQSRRDFLFTLGMVSTGLIATQDLHYESDNSSLPGASEASIGNLAIITHQFRAMQRRGDISIAQGLKTHIETIQGTLEITSNEKLRRELWRLLAQTQLIARLNPHKRSDLARLKTLNEMAIAAARNSGDVFLEAAAVGHLAHLYLREYHDLSKASQFFEDVYQKTHICQALRGWIALVMSSIAARQEDRPKCEVLMAEAMDIAIQIPQTPQNDDPYFTDFSILSISMFGGNNWLALGQARKAYEILSTRNIEELSANRQASAFYDLARTYIALGELEEAQKYAFRSIDTALVTGNNSILPRFITLANAIQEKYSGEPHATAIAEYAQSCMPMKGKVQYV</sequence>
<dbReference type="SMART" id="SM01043">
    <property type="entry name" value="BTAD"/>
    <property type="match status" value="1"/>
</dbReference>
<dbReference type="Gene3D" id="1.10.10.10">
    <property type="entry name" value="Winged helix-like DNA-binding domain superfamily/Winged helix DNA-binding domain"/>
    <property type="match status" value="1"/>
</dbReference>
<dbReference type="AlphaFoldDB" id="A0A4P6JL27"/>
<keyword evidence="3" id="KW-1185">Reference proteome</keyword>
<dbReference type="OrthoDB" id="581105at2"/>
<dbReference type="Proteomes" id="UP000290365">
    <property type="component" value="Chromosome"/>
</dbReference>
<dbReference type="SUPFAM" id="SSF48452">
    <property type="entry name" value="TPR-like"/>
    <property type="match status" value="2"/>
</dbReference>
<feature type="domain" description="Bacterial transcriptional activator" evidence="1">
    <location>
        <begin position="114"/>
        <end position="254"/>
    </location>
</feature>
<gene>
    <name evidence="2" type="ORF">EPA93_07795</name>
</gene>
<dbReference type="PANTHER" id="PTHR35807">
    <property type="entry name" value="TRANSCRIPTIONAL REGULATOR REDD-RELATED"/>
    <property type="match status" value="1"/>
</dbReference>
<reference evidence="2 3" key="1">
    <citation type="submission" date="2019-01" db="EMBL/GenBank/DDBJ databases">
        <title>Ktedonosporobacter rubrisoli SCAWS-G2.</title>
        <authorList>
            <person name="Huang Y."/>
            <person name="Yan B."/>
        </authorList>
    </citation>
    <scope>NUCLEOTIDE SEQUENCE [LARGE SCALE GENOMIC DNA]</scope>
    <source>
        <strain evidence="2 3">SCAWS-G2</strain>
    </source>
</reference>
<evidence type="ECO:0000313" key="2">
    <source>
        <dbReference type="EMBL" id="QBD75917.1"/>
    </source>
</evidence>
<name>A0A4P6JL27_KTERU</name>
<evidence type="ECO:0000259" key="1">
    <source>
        <dbReference type="SMART" id="SM01043"/>
    </source>
</evidence>
<proteinExistence type="predicted"/>
<dbReference type="InterPro" id="IPR011990">
    <property type="entry name" value="TPR-like_helical_dom_sf"/>
</dbReference>
<evidence type="ECO:0000313" key="3">
    <source>
        <dbReference type="Proteomes" id="UP000290365"/>
    </source>
</evidence>
<protein>
    <recommendedName>
        <fullName evidence="1">Bacterial transcriptional activator domain-containing protein</fullName>
    </recommendedName>
</protein>
<dbReference type="RefSeq" id="WP_129886513.1">
    <property type="nucleotide sequence ID" value="NZ_CP035758.1"/>
</dbReference>
<accession>A0A4P6JL27</accession>
<dbReference type="InterPro" id="IPR036388">
    <property type="entry name" value="WH-like_DNA-bd_sf"/>
</dbReference>